<feature type="transmembrane region" description="Helical" evidence="6">
    <location>
        <begin position="250"/>
        <end position="272"/>
    </location>
</feature>
<dbReference type="RefSeq" id="WP_147744821.1">
    <property type="nucleotide sequence ID" value="NZ_VRUR01000002.1"/>
</dbReference>
<feature type="transmembrane region" description="Helical" evidence="6">
    <location>
        <begin position="298"/>
        <end position="319"/>
    </location>
</feature>
<accession>A0A5C8V3B2</accession>
<reference evidence="7 8" key="1">
    <citation type="submission" date="2019-08" db="EMBL/GenBank/DDBJ databases">
        <title>Professor.</title>
        <authorList>
            <person name="Park J.S."/>
        </authorList>
    </citation>
    <scope>NUCLEOTIDE SEQUENCE [LARGE SCALE GENOMIC DNA]</scope>
    <source>
        <strain evidence="7 8">176CP5-101</strain>
    </source>
</reference>
<dbReference type="PRINTS" id="PR00176">
    <property type="entry name" value="NANEUSMPORT"/>
</dbReference>
<evidence type="ECO:0000256" key="1">
    <source>
        <dbReference type="ARBA" id="ARBA00004141"/>
    </source>
</evidence>
<protein>
    <submittedName>
        <fullName evidence="7">Sodium-dependent transporter</fullName>
    </submittedName>
</protein>
<name>A0A5C8V3B2_9FLAO</name>
<dbReference type="EMBL" id="VRUR01000002">
    <property type="protein sequence ID" value="TXN36050.1"/>
    <property type="molecule type" value="Genomic_DNA"/>
</dbReference>
<dbReference type="SUPFAM" id="SSF161070">
    <property type="entry name" value="SNF-like"/>
    <property type="match status" value="1"/>
</dbReference>
<gene>
    <name evidence="7" type="ORF">FVB32_15940</name>
</gene>
<dbReference type="Pfam" id="PF00209">
    <property type="entry name" value="SNF"/>
    <property type="match status" value="2"/>
</dbReference>
<dbReference type="GO" id="GO:0016020">
    <property type="term" value="C:membrane"/>
    <property type="evidence" value="ECO:0007669"/>
    <property type="project" value="UniProtKB-SubCell"/>
</dbReference>
<keyword evidence="2" id="KW-0813">Transport</keyword>
<organism evidence="7 8">
    <name type="scientific">Flagellimonas hymeniacidonis</name>
    <dbReference type="NCBI Taxonomy" id="2603628"/>
    <lineage>
        <taxon>Bacteria</taxon>
        <taxon>Pseudomonadati</taxon>
        <taxon>Bacteroidota</taxon>
        <taxon>Flavobacteriia</taxon>
        <taxon>Flavobacteriales</taxon>
        <taxon>Flavobacteriaceae</taxon>
        <taxon>Flagellimonas</taxon>
    </lineage>
</organism>
<sequence>MSNNRWSSKFSFIITTAAFAIGLGNVWRFPYVAGEGGGAAFLLVYFVLILLIGIPILTIEIALGRMSKTTVLLGFGKLGKKPFWNSIGWLGAISCILIMGFYIMIMAWIGIYLWECLSGEISKLPVASIPGHFDKVASNLSTVIIVIFSIMLAAFFVVRQGLKSGLERYAKGMMFGLVILILGLSIWAATLDGAVEGYRWLLSPDFSKINFQVIMSAMGQLFFSVGVGMAVTFVFGSYTSTKDNLVSSTIWIVLADTFFAFISGLMLFPAIFSFNLSPDSGPNLIFVTMATVFNKLEYGWIIGTVFFLLLFLAGFSSLISAIQGLKDSFKDRYKLSENMALLSVIGSIVVVSIAAVFSYSNNPFLLFDKTVFEILDYVTSTILLPLGGLLTVLFAGHIVGYKKLRIHLLEGTKTMRLQGFWKIVLIWILPLSLITILLNGLLNT</sequence>
<feature type="transmembrane region" description="Helical" evidence="6">
    <location>
        <begin position="83"/>
        <end position="114"/>
    </location>
</feature>
<feature type="transmembrane region" description="Helical" evidence="6">
    <location>
        <begin position="420"/>
        <end position="442"/>
    </location>
</feature>
<feature type="transmembrane region" description="Helical" evidence="6">
    <location>
        <begin position="339"/>
        <end position="357"/>
    </location>
</feature>
<evidence type="ECO:0000313" key="7">
    <source>
        <dbReference type="EMBL" id="TXN36050.1"/>
    </source>
</evidence>
<keyword evidence="8" id="KW-1185">Reference proteome</keyword>
<keyword evidence="3 6" id="KW-0812">Transmembrane</keyword>
<evidence type="ECO:0000256" key="4">
    <source>
        <dbReference type="ARBA" id="ARBA00022989"/>
    </source>
</evidence>
<dbReference type="InterPro" id="IPR047218">
    <property type="entry name" value="YocR/YhdH-like"/>
</dbReference>
<feature type="transmembrane region" description="Helical" evidence="6">
    <location>
        <begin position="170"/>
        <end position="189"/>
    </location>
</feature>
<comment type="subcellular location">
    <subcellularLocation>
        <location evidence="1">Membrane</location>
        <topology evidence="1">Multi-pass membrane protein</topology>
    </subcellularLocation>
</comment>
<evidence type="ECO:0000313" key="8">
    <source>
        <dbReference type="Proteomes" id="UP000321456"/>
    </source>
</evidence>
<feature type="transmembrane region" description="Helical" evidence="6">
    <location>
        <begin position="38"/>
        <end position="63"/>
    </location>
</feature>
<dbReference type="PROSITE" id="PS50267">
    <property type="entry name" value="NA_NEUROTRAN_SYMP_3"/>
    <property type="match status" value="1"/>
</dbReference>
<dbReference type="AlphaFoldDB" id="A0A5C8V3B2"/>
<dbReference type="CDD" id="cd10336">
    <property type="entry name" value="SLC6sbd_Tyt1-Like"/>
    <property type="match status" value="1"/>
</dbReference>
<dbReference type="Proteomes" id="UP000321456">
    <property type="component" value="Unassembled WGS sequence"/>
</dbReference>
<evidence type="ECO:0000256" key="6">
    <source>
        <dbReference type="SAM" id="Phobius"/>
    </source>
</evidence>
<keyword evidence="5 6" id="KW-0472">Membrane</keyword>
<comment type="caution">
    <text evidence="7">The sequence shown here is derived from an EMBL/GenBank/DDBJ whole genome shotgun (WGS) entry which is preliminary data.</text>
</comment>
<dbReference type="PANTHER" id="PTHR42948">
    <property type="entry name" value="TRANSPORTER"/>
    <property type="match status" value="1"/>
</dbReference>
<dbReference type="InterPro" id="IPR037272">
    <property type="entry name" value="SNS_sf"/>
</dbReference>
<dbReference type="PANTHER" id="PTHR42948:SF1">
    <property type="entry name" value="TRANSPORTER"/>
    <property type="match status" value="1"/>
</dbReference>
<evidence type="ECO:0000256" key="3">
    <source>
        <dbReference type="ARBA" id="ARBA00022692"/>
    </source>
</evidence>
<feature type="transmembrane region" description="Helical" evidence="6">
    <location>
        <begin position="140"/>
        <end position="158"/>
    </location>
</feature>
<proteinExistence type="predicted"/>
<feature type="transmembrane region" description="Helical" evidence="6">
    <location>
        <begin position="209"/>
        <end position="238"/>
    </location>
</feature>
<keyword evidence="4 6" id="KW-1133">Transmembrane helix</keyword>
<feature type="transmembrane region" description="Helical" evidence="6">
    <location>
        <begin position="377"/>
        <end position="399"/>
    </location>
</feature>
<evidence type="ECO:0000256" key="5">
    <source>
        <dbReference type="ARBA" id="ARBA00023136"/>
    </source>
</evidence>
<dbReference type="InterPro" id="IPR000175">
    <property type="entry name" value="Na/ntran_symport"/>
</dbReference>
<evidence type="ECO:0000256" key="2">
    <source>
        <dbReference type="ARBA" id="ARBA00022448"/>
    </source>
</evidence>
<dbReference type="NCBIfam" id="NF037979">
    <property type="entry name" value="Na_transp"/>
    <property type="match status" value="1"/>
</dbReference>